<protein>
    <submittedName>
        <fullName evidence="5">PmbA protein</fullName>
    </submittedName>
</protein>
<dbReference type="InterPro" id="IPR002510">
    <property type="entry name" value="Metalloprtase-TldD/E_N"/>
</dbReference>
<dbReference type="GO" id="GO:0005829">
    <property type="term" value="C:cytosol"/>
    <property type="evidence" value="ECO:0007669"/>
    <property type="project" value="TreeGrafter"/>
</dbReference>
<dbReference type="InterPro" id="IPR045569">
    <property type="entry name" value="Metalloprtase-TldD/E_C"/>
</dbReference>
<feature type="domain" description="Metalloprotease TldD/E C-terminal" evidence="3">
    <location>
        <begin position="240"/>
        <end position="448"/>
    </location>
</feature>
<evidence type="ECO:0000256" key="1">
    <source>
        <dbReference type="ARBA" id="ARBA00005836"/>
    </source>
</evidence>
<dbReference type="GO" id="GO:0008237">
    <property type="term" value="F:metallopeptidase activity"/>
    <property type="evidence" value="ECO:0007669"/>
    <property type="project" value="InterPro"/>
</dbReference>
<feature type="domain" description="Metalloprotease TldD/E N-terminal" evidence="2">
    <location>
        <begin position="34"/>
        <end position="98"/>
    </location>
</feature>
<dbReference type="Pfam" id="PF19289">
    <property type="entry name" value="PmbA_TldD_3rd"/>
    <property type="match status" value="1"/>
</dbReference>
<name>A0A450W902_9GAMM</name>
<dbReference type="InterPro" id="IPR047657">
    <property type="entry name" value="PmbA"/>
</dbReference>
<evidence type="ECO:0000313" key="5">
    <source>
        <dbReference type="EMBL" id="VFK13534.1"/>
    </source>
</evidence>
<dbReference type="InterPro" id="IPR045570">
    <property type="entry name" value="Metalloprtase-TldD/E_cen_dom"/>
</dbReference>
<dbReference type="AlphaFoldDB" id="A0A450W902"/>
<accession>A0A450W902</accession>
<dbReference type="Pfam" id="PF01523">
    <property type="entry name" value="PmbA_TldD_1st"/>
    <property type="match status" value="1"/>
</dbReference>
<dbReference type="NCBIfam" id="NF008268">
    <property type="entry name" value="PRK11040.1"/>
    <property type="match status" value="1"/>
</dbReference>
<reference evidence="5" key="1">
    <citation type="submission" date="2019-02" db="EMBL/GenBank/DDBJ databases">
        <authorList>
            <person name="Gruber-Vodicka R. H."/>
            <person name="Seah K. B. B."/>
        </authorList>
    </citation>
    <scope>NUCLEOTIDE SEQUENCE</scope>
    <source>
        <strain evidence="5">BECK_BY7</strain>
    </source>
</reference>
<sequence>MLNQLPTVIDVQDNLKTLVTDILAEATRQGASSAEAEITSSSGLSVSVRLGEVETIEHIRDRDLGVTVYFGKKKGSASTTDFSQKAIKKTVQAARTIARYTSDDSYAGLADPDRMATDMPDLDLYHPWELEPETAITIAIASENAAREFVDTRITNSDGSSVNWHQGTHVYGNTHGFLGVYSGTRHSIDCAVIAGSGPEMQRDGWYTSARDPADLEDTKTIGVKAAEKAIARLNARQITTQTTPVVFQAEIATGLFGHFLSAISGGMLYRKSSFLLDHLGKQVFPEFIRIHEQPHLPKGPGSTTFDNEGVATKVRDVVTDGVLQGYMLGSYSARKLGMETTGNAGGAHNLTVEPNAQDLADILHEMGTGLLITELMGSGVNIVTGDYSRGASGFWIEGGKIEFPVQEITIAGNLRNIFLGIRRIGNDMEKRGNIRTGSVLVEEMTVAGS</sequence>
<dbReference type="SUPFAM" id="SSF111283">
    <property type="entry name" value="Putative modulator of DNA gyrase, PmbA/TldD"/>
    <property type="match status" value="1"/>
</dbReference>
<dbReference type="InterPro" id="IPR036059">
    <property type="entry name" value="TldD/PmbA_sf"/>
</dbReference>
<dbReference type="PANTHER" id="PTHR43421:SF1">
    <property type="entry name" value="METALLOPROTEASE PMBA"/>
    <property type="match status" value="1"/>
</dbReference>
<comment type="similarity">
    <text evidence="1">Belongs to the peptidase U62 family.</text>
</comment>
<evidence type="ECO:0000259" key="2">
    <source>
        <dbReference type="Pfam" id="PF01523"/>
    </source>
</evidence>
<dbReference type="PANTHER" id="PTHR43421">
    <property type="entry name" value="METALLOPROTEASE PMBA"/>
    <property type="match status" value="1"/>
</dbReference>
<gene>
    <name evidence="5" type="ORF">BECKLFY1418C_GA0070996_100373</name>
</gene>
<evidence type="ECO:0000259" key="3">
    <source>
        <dbReference type="Pfam" id="PF19289"/>
    </source>
</evidence>
<dbReference type="Pfam" id="PF19290">
    <property type="entry name" value="PmbA_TldD_2nd"/>
    <property type="match status" value="1"/>
</dbReference>
<feature type="domain" description="Metalloprotease TldD/E central" evidence="4">
    <location>
        <begin position="125"/>
        <end position="233"/>
    </location>
</feature>
<dbReference type="Gene3D" id="3.30.2290.10">
    <property type="entry name" value="PmbA/TldD superfamily"/>
    <property type="match status" value="1"/>
</dbReference>
<dbReference type="GO" id="GO:0006508">
    <property type="term" value="P:proteolysis"/>
    <property type="evidence" value="ECO:0007669"/>
    <property type="project" value="InterPro"/>
</dbReference>
<evidence type="ECO:0000259" key="4">
    <source>
        <dbReference type="Pfam" id="PF19290"/>
    </source>
</evidence>
<dbReference type="InterPro" id="IPR035068">
    <property type="entry name" value="TldD/PmbA_N"/>
</dbReference>
<dbReference type="EMBL" id="CAADFN010000003">
    <property type="protein sequence ID" value="VFK13534.1"/>
    <property type="molecule type" value="Genomic_DNA"/>
</dbReference>
<organism evidence="5">
    <name type="scientific">Candidatus Kentrum sp. LFY</name>
    <dbReference type="NCBI Taxonomy" id="2126342"/>
    <lineage>
        <taxon>Bacteria</taxon>
        <taxon>Pseudomonadati</taxon>
        <taxon>Pseudomonadota</taxon>
        <taxon>Gammaproteobacteria</taxon>
        <taxon>Candidatus Kentrum</taxon>
    </lineage>
</organism>
<proteinExistence type="inferred from homology"/>